<evidence type="ECO:0000313" key="1">
    <source>
        <dbReference type="EMBL" id="MDJ1484404.1"/>
    </source>
</evidence>
<dbReference type="EMBL" id="JASJOS010000014">
    <property type="protein sequence ID" value="MDJ1484404.1"/>
    <property type="molecule type" value="Genomic_DNA"/>
</dbReference>
<reference evidence="1" key="1">
    <citation type="submission" date="2023-05" db="EMBL/GenBank/DDBJ databases">
        <authorList>
            <person name="Zhang X."/>
        </authorList>
    </citation>
    <scope>NUCLEOTIDE SEQUENCE</scope>
    <source>
        <strain evidence="1">YF14B1</strain>
    </source>
</reference>
<protein>
    <submittedName>
        <fullName evidence="1">Uncharacterized protein</fullName>
    </submittedName>
</protein>
<sequence length="132" mass="15624">MKTGKIIIPVVLLLVWIPFVFQTDLYPLFRFGMFAEPVHREIQTEYFSLRIISNAHKTYILSPEETKLGSLAYLMRNYYYRHEADTLLRRIHSITPHMDTIVEWQLLRMVSEVDHRKVDTTVVASFKPSSHE</sequence>
<dbReference type="Proteomes" id="UP001241110">
    <property type="component" value="Unassembled WGS sequence"/>
</dbReference>
<dbReference type="RefSeq" id="WP_313985650.1">
    <property type="nucleotide sequence ID" value="NZ_JASJOS010000014.1"/>
</dbReference>
<dbReference type="AlphaFoldDB" id="A0AAE3QX64"/>
<gene>
    <name evidence="1" type="ORF">QNI16_28155</name>
</gene>
<proteinExistence type="predicted"/>
<organism evidence="1 2">
    <name type="scientific">Xanthocytophaga flava</name>
    <dbReference type="NCBI Taxonomy" id="3048013"/>
    <lineage>
        <taxon>Bacteria</taxon>
        <taxon>Pseudomonadati</taxon>
        <taxon>Bacteroidota</taxon>
        <taxon>Cytophagia</taxon>
        <taxon>Cytophagales</taxon>
        <taxon>Rhodocytophagaceae</taxon>
        <taxon>Xanthocytophaga</taxon>
    </lineage>
</organism>
<evidence type="ECO:0000313" key="2">
    <source>
        <dbReference type="Proteomes" id="UP001241110"/>
    </source>
</evidence>
<comment type="caution">
    <text evidence="1">The sequence shown here is derived from an EMBL/GenBank/DDBJ whole genome shotgun (WGS) entry which is preliminary data.</text>
</comment>
<name>A0AAE3QX64_9BACT</name>
<accession>A0AAE3QX64</accession>